<name>A0AAV1EV33_XYRNO</name>
<proteinExistence type="predicted"/>
<accession>A0AAV1EV33</accession>
<protein>
    <submittedName>
        <fullName evidence="1">Uncharacterized protein</fullName>
    </submittedName>
</protein>
<sequence>MAPPAPLPTTPVVATSNTISEQLKKTLKCCLCSVSTIYLGGRCTCVPRQATQLMKAFPKHARHGELSSTSGAFSSSRLFGVRPDPHTHKRRAIYTLNSSGSLFSQLVGLFAVDIAHERSEGRRLTCLTCAPSSCVKGTPLVVSSAVLLGYGDKITSSVGA</sequence>
<keyword evidence="2" id="KW-1185">Reference proteome</keyword>
<reference evidence="1" key="1">
    <citation type="submission" date="2023-08" db="EMBL/GenBank/DDBJ databases">
        <authorList>
            <person name="Alioto T."/>
            <person name="Alioto T."/>
            <person name="Gomez Garrido J."/>
        </authorList>
    </citation>
    <scope>NUCLEOTIDE SEQUENCE</scope>
</reference>
<organism evidence="1 2">
    <name type="scientific">Xyrichtys novacula</name>
    <name type="common">Pearly razorfish</name>
    <name type="synonym">Hemipteronotus novacula</name>
    <dbReference type="NCBI Taxonomy" id="13765"/>
    <lineage>
        <taxon>Eukaryota</taxon>
        <taxon>Metazoa</taxon>
        <taxon>Chordata</taxon>
        <taxon>Craniata</taxon>
        <taxon>Vertebrata</taxon>
        <taxon>Euteleostomi</taxon>
        <taxon>Actinopterygii</taxon>
        <taxon>Neopterygii</taxon>
        <taxon>Teleostei</taxon>
        <taxon>Neoteleostei</taxon>
        <taxon>Acanthomorphata</taxon>
        <taxon>Eupercaria</taxon>
        <taxon>Labriformes</taxon>
        <taxon>Labridae</taxon>
        <taxon>Xyrichtys</taxon>
    </lineage>
</organism>
<dbReference type="EMBL" id="OY660866">
    <property type="protein sequence ID" value="CAJ1052381.1"/>
    <property type="molecule type" value="Genomic_DNA"/>
</dbReference>
<evidence type="ECO:0000313" key="2">
    <source>
        <dbReference type="Proteomes" id="UP001178508"/>
    </source>
</evidence>
<dbReference type="AlphaFoldDB" id="A0AAV1EV33"/>
<evidence type="ECO:0000313" key="1">
    <source>
        <dbReference type="EMBL" id="CAJ1052381.1"/>
    </source>
</evidence>
<gene>
    <name evidence="1" type="ORF">XNOV1_A003930</name>
</gene>
<dbReference type="Proteomes" id="UP001178508">
    <property type="component" value="Chromosome 3"/>
</dbReference>